<proteinExistence type="predicted"/>
<keyword evidence="3" id="KW-1133">Transmembrane helix</keyword>
<dbReference type="Gene3D" id="1.25.40.10">
    <property type="entry name" value="Tetratricopeptide repeat domain"/>
    <property type="match status" value="1"/>
</dbReference>
<comment type="caution">
    <text evidence="4">The sequence shown here is derived from an EMBL/GenBank/DDBJ whole genome shotgun (WGS) entry which is preliminary data.</text>
</comment>
<keyword evidence="5" id="KW-1185">Reference proteome</keyword>
<protein>
    <submittedName>
        <fullName evidence="4">Tetratricopeptide repeat protein</fullName>
    </submittedName>
</protein>
<feature type="transmembrane region" description="Helical" evidence="3">
    <location>
        <begin position="228"/>
        <end position="249"/>
    </location>
</feature>
<dbReference type="Proteomes" id="UP000320791">
    <property type="component" value="Unassembled WGS sequence"/>
</dbReference>
<dbReference type="AlphaFoldDB" id="A0A5C5UIK6"/>
<dbReference type="InterPro" id="IPR019734">
    <property type="entry name" value="TPR_rpt"/>
</dbReference>
<dbReference type="InterPro" id="IPR011990">
    <property type="entry name" value="TPR-like_helical_dom_sf"/>
</dbReference>
<dbReference type="EMBL" id="VOHM01000010">
    <property type="protein sequence ID" value="TWT25677.1"/>
    <property type="molecule type" value="Genomic_DNA"/>
</dbReference>
<evidence type="ECO:0000313" key="5">
    <source>
        <dbReference type="Proteomes" id="UP000320791"/>
    </source>
</evidence>
<dbReference type="Pfam" id="PF13432">
    <property type="entry name" value="TPR_16"/>
    <property type="match status" value="1"/>
</dbReference>
<dbReference type="PROSITE" id="PS50005">
    <property type="entry name" value="TPR"/>
    <property type="match status" value="1"/>
</dbReference>
<accession>A0A5C5UIK6</accession>
<feature type="compositionally biased region" description="Polar residues" evidence="2">
    <location>
        <begin position="470"/>
        <end position="492"/>
    </location>
</feature>
<dbReference type="OrthoDB" id="581105at2"/>
<keyword evidence="3" id="KW-0472">Membrane</keyword>
<feature type="transmembrane region" description="Helical" evidence="3">
    <location>
        <begin position="331"/>
        <end position="348"/>
    </location>
</feature>
<evidence type="ECO:0000256" key="3">
    <source>
        <dbReference type="SAM" id="Phobius"/>
    </source>
</evidence>
<organism evidence="4 5">
    <name type="scientific">Corynebacterium canis</name>
    <dbReference type="NCBI Taxonomy" id="679663"/>
    <lineage>
        <taxon>Bacteria</taxon>
        <taxon>Bacillati</taxon>
        <taxon>Actinomycetota</taxon>
        <taxon>Actinomycetes</taxon>
        <taxon>Mycobacteriales</taxon>
        <taxon>Corynebacteriaceae</taxon>
        <taxon>Corynebacterium</taxon>
    </lineage>
</organism>
<feature type="transmembrane region" description="Helical" evidence="3">
    <location>
        <begin position="438"/>
        <end position="460"/>
    </location>
</feature>
<feature type="transmembrane region" description="Helical" evidence="3">
    <location>
        <begin position="380"/>
        <end position="397"/>
    </location>
</feature>
<evidence type="ECO:0000313" key="4">
    <source>
        <dbReference type="EMBL" id="TWT25677.1"/>
    </source>
</evidence>
<gene>
    <name evidence="4" type="ORF">FRX94_06020</name>
</gene>
<name>A0A5C5UIK6_9CORY</name>
<dbReference type="SUPFAM" id="SSF48452">
    <property type="entry name" value="TPR-like"/>
    <property type="match status" value="1"/>
</dbReference>
<feature type="repeat" description="TPR" evidence="1">
    <location>
        <begin position="73"/>
        <end position="106"/>
    </location>
</feature>
<sequence length="507" mass="55996">MRMPSAEQLIEEAHGYVNVGQLDRAEQCLRDAVSLADSADWKYAAGTIAMAHGQHGEAADLFGQCIALVPDSANYHYFAGIALQQAGDLGGAFQCNQRALELDPEYPEAHHHAAFLGYHMGLNPAWIWHELETAEQLLGAPDTTTTSIKLALLWNSGRSTEARLLLNEALARDPQNVVYREMLATMTTSSLVSREALSGILAETPTRRTAAKQLQQLHRLFLCQCLRWFPSFLLIPLGCAAITSAGICYSEPGAIQGQWELPLAVFGTLIWLFGVGFGLWLLSQAKKHCGDISLGDYLREYRDIRIGFCLIVVGTLISIWAPLSAYPMNWYLWRPLTVLAAVMVWWGVRRIERFVINDVPEDEDQRVTVSQLKLLKRQQVVFLLVLTGGAVLLLGNAGPAQVILSSAALVGTVLCLEVISYARSVYSDLVVSRFTDKLYFWVLQGAMFVMGLALATTSLLNASDGGIVPQQDSQTDVTQEPTHGNRVPSPNYQPEPDIHVPRPRIHF</sequence>
<feature type="transmembrane region" description="Helical" evidence="3">
    <location>
        <begin position="261"/>
        <end position="283"/>
    </location>
</feature>
<feature type="transmembrane region" description="Helical" evidence="3">
    <location>
        <begin position="304"/>
        <end position="325"/>
    </location>
</feature>
<feature type="transmembrane region" description="Helical" evidence="3">
    <location>
        <begin position="403"/>
        <end position="426"/>
    </location>
</feature>
<keyword evidence="3" id="KW-0812">Transmembrane</keyword>
<evidence type="ECO:0000256" key="1">
    <source>
        <dbReference type="PROSITE-ProRule" id="PRU00339"/>
    </source>
</evidence>
<keyword evidence="1" id="KW-0802">TPR repeat</keyword>
<reference evidence="4 5" key="1">
    <citation type="submission" date="2019-08" db="EMBL/GenBank/DDBJ databases">
        <authorList>
            <person name="Lei W."/>
        </authorList>
    </citation>
    <scope>NUCLEOTIDE SEQUENCE [LARGE SCALE GENOMIC DNA]</scope>
    <source>
        <strain evidence="4 5">CCUG 58627</strain>
    </source>
</reference>
<feature type="region of interest" description="Disordered" evidence="2">
    <location>
        <begin position="470"/>
        <end position="507"/>
    </location>
</feature>
<dbReference type="SMART" id="SM00028">
    <property type="entry name" value="TPR"/>
    <property type="match status" value="2"/>
</dbReference>
<evidence type="ECO:0000256" key="2">
    <source>
        <dbReference type="SAM" id="MobiDB-lite"/>
    </source>
</evidence>